<organism evidence="1 2">
    <name type="scientific">Racocetra persica</name>
    <dbReference type="NCBI Taxonomy" id="160502"/>
    <lineage>
        <taxon>Eukaryota</taxon>
        <taxon>Fungi</taxon>
        <taxon>Fungi incertae sedis</taxon>
        <taxon>Mucoromycota</taxon>
        <taxon>Glomeromycotina</taxon>
        <taxon>Glomeromycetes</taxon>
        <taxon>Diversisporales</taxon>
        <taxon>Gigasporaceae</taxon>
        <taxon>Racocetra</taxon>
    </lineage>
</organism>
<reference evidence="1" key="1">
    <citation type="submission" date="2021-06" db="EMBL/GenBank/DDBJ databases">
        <authorList>
            <person name="Kallberg Y."/>
            <person name="Tangrot J."/>
            <person name="Rosling A."/>
        </authorList>
    </citation>
    <scope>NUCLEOTIDE SEQUENCE</scope>
    <source>
        <strain evidence="1">MA461A</strain>
    </source>
</reference>
<comment type="caution">
    <text evidence="1">The sequence shown here is derived from an EMBL/GenBank/DDBJ whole genome shotgun (WGS) entry which is preliminary data.</text>
</comment>
<dbReference type="Proteomes" id="UP000789920">
    <property type="component" value="Unassembled WGS sequence"/>
</dbReference>
<keyword evidence="2" id="KW-1185">Reference proteome</keyword>
<dbReference type="EMBL" id="CAJVQC010012393">
    <property type="protein sequence ID" value="CAG8637815.1"/>
    <property type="molecule type" value="Genomic_DNA"/>
</dbReference>
<feature type="non-terminal residue" evidence="1">
    <location>
        <position position="111"/>
    </location>
</feature>
<gene>
    <name evidence="1" type="ORF">RPERSI_LOCUS7355</name>
</gene>
<accession>A0ACA9N7A4</accession>
<proteinExistence type="predicted"/>
<evidence type="ECO:0000313" key="1">
    <source>
        <dbReference type="EMBL" id="CAG8637815.1"/>
    </source>
</evidence>
<protein>
    <submittedName>
        <fullName evidence="1">8862_t:CDS:1</fullName>
    </submittedName>
</protein>
<evidence type="ECO:0000313" key="2">
    <source>
        <dbReference type="Proteomes" id="UP000789920"/>
    </source>
</evidence>
<name>A0ACA9N7A4_9GLOM</name>
<sequence length="111" mass="12660">MINFLSSTSRSIWNIFNDINPLSLSDNEDNDIIINKNLYPSLSNYNNSVNFNTNLLLLAEYSNNHLSFSICDDNFLSLSEYVDNVDTNILSLFENSNNSGDINATNYQYNL</sequence>